<evidence type="ECO:0000256" key="1">
    <source>
        <dbReference type="SAM" id="Phobius"/>
    </source>
</evidence>
<accession>A0ABS0IF03</accession>
<evidence type="ECO:0000313" key="2">
    <source>
        <dbReference type="EMBL" id="MBF9236925.1"/>
    </source>
</evidence>
<dbReference type="RefSeq" id="WP_196281294.1">
    <property type="nucleotide sequence ID" value="NZ_JADQDQ010000002.1"/>
</dbReference>
<keyword evidence="3" id="KW-1185">Reference proteome</keyword>
<name>A0ABS0IF03_9BACT</name>
<evidence type="ECO:0000313" key="3">
    <source>
        <dbReference type="Proteomes" id="UP000597617"/>
    </source>
</evidence>
<comment type="caution">
    <text evidence="2">The sequence shown here is derived from an EMBL/GenBank/DDBJ whole genome shotgun (WGS) entry which is preliminary data.</text>
</comment>
<keyword evidence="1" id="KW-1133">Transmembrane helix</keyword>
<keyword evidence="1" id="KW-0812">Transmembrane</keyword>
<keyword evidence="1" id="KW-0472">Membrane</keyword>
<protein>
    <recommendedName>
        <fullName evidence="4">Magnesium citrate secondary transporter</fullName>
    </recommendedName>
</protein>
<feature type="transmembrane region" description="Helical" evidence="1">
    <location>
        <begin position="37"/>
        <end position="57"/>
    </location>
</feature>
<organism evidence="2 3">
    <name type="scientific">Hymenobacter jeongseonensis</name>
    <dbReference type="NCBI Taxonomy" id="2791027"/>
    <lineage>
        <taxon>Bacteria</taxon>
        <taxon>Pseudomonadati</taxon>
        <taxon>Bacteroidota</taxon>
        <taxon>Cytophagia</taxon>
        <taxon>Cytophagales</taxon>
        <taxon>Hymenobacteraceae</taxon>
        <taxon>Hymenobacter</taxon>
    </lineage>
</organism>
<dbReference type="Proteomes" id="UP000597617">
    <property type="component" value="Unassembled WGS sequence"/>
</dbReference>
<proteinExistence type="predicted"/>
<reference evidence="2 3" key="1">
    <citation type="submission" date="2020-11" db="EMBL/GenBank/DDBJ databases">
        <authorList>
            <person name="Kim M.K."/>
        </authorList>
    </citation>
    <scope>NUCLEOTIDE SEQUENCE [LARGE SCALE GENOMIC DNA]</scope>
    <source>
        <strain evidence="2 3">BT683</strain>
    </source>
</reference>
<gene>
    <name evidence="2" type="ORF">I2I05_05910</name>
</gene>
<dbReference type="EMBL" id="JADQDQ010000002">
    <property type="protein sequence ID" value="MBF9236925.1"/>
    <property type="molecule type" value="Genomic_DNA"/>
</dbReference>
<evidence type="ECO:0008006" key="4">
    <source>
        <dbReference type="Google" id="ProtNLM"/>
    </source>
</evidence>
<sequence>MKRWPEFRHPLFVGATLVYLAFQLNRRALHWPLPELLTSYLGDVVAMPVVLSLALAAHRRLVARSLAFVLPDSWLVGAWAYVSLFFEAFLPCVSTAAVADSWDAVAYAAGTLTFRYWLNRSPGPVRPGH</sequence>